<proteinExistence type="predicted"/>
<sequence>MKEEADGIDLSMKEEADRIGPVWILHRKAAVEIETSDEQTLTEIPSCGRLKQSSTEACRVWWRRIA</sequence>
<accession>A0A6D2JTW8</accession>
<keyword evidence="2" id="KW-1185">Reference proteome</keyword>
<reference evidence="1" key="1">
    <citation type="submission" date="2020-01" db="EMBL/GenBank/DDBJ databases">
        <authorList>
            <person name="Mishra B."/>
        </authorList>
    </citation>
    <scope>NUCLEOTIDE SEQUENCE [LARGE SCALE GENOMIC DNA]</scope>
</reference>
<protein>
    <submittedName>
        <fullName evidence="1">Uncharacterized protein</fullName>
    </submittedName>
</protein>
<dbReference type="Proteomes" id="UP000467841">
    <property type="component" value="Unassembled WGS sequence"/>
</dbReference>
<dbReference type="AlphaFoldDB" id="A0A6D2JTW8"/>
<comment type="caution">
    <text evidence="1">The sequence shown here is derived from an EMBL/GenBank/DDBJ whole genome shotgun (WGS) entry which is preliminary data.</text>
</comment>
<dbReference type="EMBL" id="CACVBM020001285">
    <property type="protein sequence ID" value="CAA7043653.1"/>
    <property type="molecule type" value="Genomic_DNA"/>
</dbReference>
<gene>
    <name evidence="1" type="ORF">MERR_LOCUS30888</name>
</gene>
<evidence type="ECO:0000313" key="1">
    <source>
        <dbReference type="EMBL" id="CAA7043653.1"/>
    </source>
</evidence>
<name>A0A6D2JTW8_9BRAS</name>
<evidence type="ECO:0000313" key="2">
    <source>
        <dbReference type="Proteomes" id="UP000467841"/>
    </source>
</evidence>
<organism evidence="1 2">
    <name type="scientific">Microthlaspi erraticum</name>
    <dbReference type="NCBI Taxonomy" id="1685480"/>
    <lineage>
        <taxon>Eukaryota</taxon>
        <taxon>Viridiplantae</taxon>
        <taxon>Streptophyta</taxon>
        <taxon>Embryophyta</taxon>
        <taxon>Tracheophyta</taxon>
        <taxon>Spermatophyta</taxon>
        <taxon>Magnoliopsida</taxon>
        <taxon>eudicotyledons</taxon>
        <taxon>Gunneridae</taxon>
        <taxon>Pentapetalae</taxon>
        <taxon>rosids</taxon>
        <taxon>malvids</taxon>
        <taxon>Brassicales</taxon>
        <taxon>Brassicaceae</taxon>
        <taxon>Coluteocarpeae</taxon>
        <taxon>Microthlaspi</taxon>
    </lineage>
</organism>